<accession>A0ABT2E9N7</accession>
<gene>
    <name evidence="1" type="ORF">MUU47_21785</name>
</gene>
<comment type="caution">
    <text evidence="1">The sequence shown here is derived from an EMBL/GenBank/DDBJ whole genome shotgun (WGS) entry which is preliminary data.</text>
</comment>
<sequence length="271" mass="30778">MVTKKILSIHEREKAKLIADEEEKLSRVSEIHSIEGFSPAWQLAKNAAGDARAYKFAYARVSTSRRYGKPDPSSSKFWIDMSHQECDLSHSAIKEKLRDVPADGLREIIADFLVYQRGTIDSAIDNIEAKADKDGNIKINDKGDEVPVSELQMYFRYVPDKKREYHPSNNRRSISASFNKILFFSEGRAVSGLIKNQAKGGHHPAKPDTKKKSLERWLVKQWEGGQWSTKVEFINKLKDIAPPGKAETLDGMSESAIMKLIPIKKKYSRKK</sequence>
<protein>
    <submittedName>
        <fullName evidence="1">Uncharacterized protein</fullName>
    </submittedName>
</protein>
<evidence type="ECO:0000313" key="2">
    <source>
        <dbReference type="Proteomes" id="UP001205357"/>
    </source>
</evidence>
<dbReference type="RefSeq" id="WP_258968516.1">
    <property type="nucleotide sequence ID" value="NZ_JALIGE010000076.1"/>
</dbReference>
<name>A0ABT2E9N7_9ENTR</name>
<organism evidence="1 2">
    <name type="scientific">Scandinavium hiltneri</name>
    <dbReference type="NCBI Taxonomy" id="2926519"/>
    <lineage>
        <taxon>Bacteria</taxon>
        <taxon>Pseudomonadati</taxon>
        <taxon>Pseudomonadota</taxon>
        <taxon>Gammaproteobacteria</taxon>
        <taxon>Enterobacterales</taxon>
        <taxon>Enterobacteriaceae</taxon>
        <taxon>Scandinavium</taxon>
    </lineage>
</organism>
<keyword evidence="2" id="KW-1185">Reference proteome</keyword>
<proteinExistence type="predicted"/>
<evidence type="ECO:0000313" key="1">
    <source>
        <dbReference type="EMBL" id="MCS2163707.1"/>
    </source>
</evidence>
<dbReference type="Proteomes" id="UP001205357">
    <property type="component" value="Unassembled WGS sequence"/>
</dbReference>
<reference evidence="1 2" key="1">
    <citation type="submission" date="2022-04" db="EMBL/GenBank/DDBJ databases">
        <title>Proposal of a three novel species of Scandinavium, Scandinavium hiltneri, Scandinavium manionii, Scandinavium tedordense.</title>
        <authorList>
            <person name="Maddock D.W."/>
            <person name="Brady C.L."/>
            <person name="Denman S."/>
            <person name="Arnold D."/>
        </authorList>
    </citation>
    <scope>NUCLEOTIDE SEQUENCE [LARGE SCALE GENOMIC DNA]</scope>
    <source>
        <strain evidence="1 2">H11S7</strain>
    </source>
</reference>
<dbReference type="EMBL" id="JALIGE010000076">
    <property type="protein sequence ID" value="MCS2163707.1"/>
    <property type="molecule type" value="Genomic_DNA"/>
</dbReference>